<dbReference type="Proteomes" id="UP000507470">
    <property type="component" value="Unassembled WGS sequence"/>
</dbReference>
<accession>A0A6J8EBU5</accession>
<name>A0A6J8EBU5_MYTCO</name>
<evidence type="ECO:0000313" key="1">
    <source>
        <dbReference type="EMBL" id="CAC5417446.1"/>
    </source>
</evidence>
<evidence type="ECO:0000313" key="2">
    <source>
        <dbReference type="Proteomes" id="UP000507470"/>
    </source>
</evidence>
<dbReference type="EMBL" id="CACVKT020008742">
    <property type="protein sequence ID" value="CAC5417446.1"/>
    <property type="molecule type" value="Genomic_DNA"/>
</dbReference>
<dbReference type="OrthoDB" id="6147034at2759"/>
<proteinExistence type="predicted"/>
<protein>
    <submittedName>
        <fullName evidence="1">Uncharacterized protein</fullName>
    </submittedName>
</protein>
<organism evidence="1 2">
    <name type="scientific">Mytilus coruscus</name>
    <name type="common">Sea mussel</name>
    <dbReference type="NCBI Taxonomy" id="42192"/>
    <lineage>
        <taxon>Eukaryota</taxon>
        <taxon>Metazoa</taxon>
        <taxon>Spiralia</taxon>
        <taxon>Lophotrochozoa</taxon>
        <taxon>Mollusca</taxon>
        <taxon>Bivalvia</taxon>
        <taxon>Autobranchia</taxon>
        <taxon>Pteriomorphia</taxon>
        <taxon>Mytilida</taxon>
        <taxon>Mytiloidea</taxon>
        <taxon>Mytilidae</taxon>
        <taxon>Mytilinae</taxon>
        <taxon>Mytilus</taxon>
    </lineage>
</organism>
<keyword evidence="2" id="KW-1185">Reference proteome</keyword>
<reference evidence="1 2" key="1">
    <citation type="submission" date="2020-06" db="EMBL/GenBank/DDBJ databases">
        <authorList>
            <person name="Li R."/>
            <person name="Bekaert M."/>
        </authorList>
    </citation>
    <scope>NUCLEOTIDE SEQUENCE [LARGE SCALE GENOMIC DNA]</scope>
    <source>
        <strain evidence="2">wild</strain>
    </source>
</reference>
<dbReference type="AlphaFoldDB" id="A0A6J8EBU5"/>
<sequence length="175" mass="20144">MELETLAGRYFGPFSARKGREAMAVQCKEDQLRDFYQCMTEGSNARQKGRRRCLPVCCLHPAKIQKTFRFSNNVKEELCSRVVKRNSYTIKMVDNTIVEVGHYLIHKSSRKVVAVCQKFQPLGLLIRNRLQHLQTFQLQSVENTVVRAELLQEPVVVKTESKICCGVIPNNVERD</sequence>
<gene>
    <name evidence="1" type="ORF">MCOR_49944</name>
</gene>